<dbReference type="SMART" id="SM00195">
    <property type="entry name" value="DSPc"/>
    <property type="match status" value="1"/>
</dbReference>
<dbReference type="InterPro" id="IPR016130">
    <property type="entry name" value="Tyr_Pase_AS"/>
</dbReference>
<organism evidence="5 6">
    <name type="scientific">Aphidius gifuensis</name>
    <name type="common">Parasitoid wasp</name>
    <dbReference type="NCBI Taxonomy" id="684658"/>
    <lineage>
        <taxon>Eukaryota</taxon>
        <taxon>Metazoa</taxon>
        <taxon>Ecdysozoa</taxon>
        <taxon>Arthropoda</taxon>
        <taxon>Hexapoda</taxon>
        <taxon>Insecta</taxon>
        <taxon>Pterygota</taxon>
        <taxon>Neoptera</taxon>
        <taxon>Endopterygota</taxon>
        <taxon>Hymenoptera</taxon>
        <taxon>Apocrita</taxon>
        <taxon>Ichneumonoidea</taxon>
        <taxon>Braconidae</taxon>
        <taxon>Aphidiinae</taxon>
        <taxon>Aphidius</taxon>
    </lineage>
</organism>
<dbReference type="InterPro" id="IPR000387">
    <property type="entry name" value="Tyr_Pase_dom"/>
</dbReference>
<gene>
    <name evidence="5" type="ORF">HCN44_009272</name>
</gene>
<evidence type="ECO:0000259" key="4">
    <source>
        <dbReference type="PROSITE" id="PS50056"/>
    </source>
</evidence>
<evidence type="ECO:0000313" key="6">
    <source>
        <dbReference type="Proteomes" id="UP000639338"/>
    </source>
</evidence>
<evidence type="ECO:0008006" key="7">
    <source>
        <dbReference type="Google" id="ProtNLM"/>
    </source>
</evidence>
<dbReference type="InterPro" id="IPR008936">
    <property type="entry name" value="Rho_GTPase_activation_prot"/>
</dbReference>
<dbReference type="PROSITE" id="PS50056">
    <property type="entry name" value="TYR_PHOSPHATASE_2"/>
    <property type="match status" value="1"/>
</dbReference>
<name>A0A835CVA3_APHGI</name>
<dbReference type="OrthoDB" id="542013at2759"/>
<keyword evidence="1" id="KW-0378">Hydrolase</keyword>
<dbReference type="SUPFAM" id="SSF48350">
    <property type="entry name" value="GTPase activation domain, GAP"/>
    <property type="match status" value="1"/>
</dbReference>
<sequence>MDISALVPAGLQNSLDQSVISPNYNKLSENLRKLTPISIQCAFFCGGSNCKYENSKAWLPVHMAIEGIFSHWVTDDILAMARPSTARIIQKNIIEQFKELSIKTIINLQTPGEHGSCGGPLDQSGFTYDPSEFMKNKIYFYNFAWKDYGDATTSKILDMVKVVAFSIQEGRVAIHCHAGLGRTGVLIACYLIYNYRCRSSDVIRYVRMKRPGAIQTRGQIKCIQDFEYFILPQITIFPINKIGIGKRLCCLKSYIKKQWNTQHGYEQRTFKYLPKIVVIICERILELCDCREDNSPAEINYLNYEYPFTNKFISNSLDILLERDETMRHSFSWTESLSELSCDFSNTSRSDTSLKDTLDGKKKLNDVICLSPESPSCSTSFPTLEDCVVDEVLDDGIHDQKLCENNCYKEIQSHLNFKFVMQDDKFNFINIDETIKALLYDHDKLTDEKKIYLQSYQMDLNNKSTTWQRLELETDIYILSGLLYEWLETLKQPVLDVASLSQIVTRSSKPKQCLQKLEPCSRYLIEYLLRFISRLRPISIDTQNLIIKRIIASITHQKIRIRQTLMPSGKNFQKLRGGTTGKLIDFLTRFLYLIQETNTQELSHRTWFSSSGWSIASGRLHDIKDDDNTSLHM</sequence>
<dbReference type="SUPFAM" id="SSF52799">
    <property type="entry name" value="(Phosphotyrosine protein) phosphatases II"/>
    <property type="match status" value="1"/>
</dbReference>
<feature type="domain" description="Tyrosine-protein phosphatase" evidence="3">
    <location>
        <begin position="68"/>
        <end position="232"/>
    </location>
</feature>
<dbReference type="AlphaFoldDB" id="A0A835CVA3"/>
<evidence type="ECO:0000256" key="1">
    <source>
        <dbReference type="ARBA" id="ARBA00022801"/>
    </source>
</evidence>
<accession>A0A835CVA3</accession>
<dbReference type="Pfam" id="PF00782">
    <property type="entry name" value="DSPc"/>
    <property type="match status" value="1"/>
</dbReference>
<dbReference type="SMART" id="SM00404">
    <property type="entry name" value="PTPc_motif"/>
    <property type="match status" value="1"/>
</dbReference>
<evidence type="ECO:0000313" key="5">
    <source>
        <dbReference type="EMBL" id="KAF7997874.1"/>
    </source>
</evidence>
<dbReference type="GO" id="GO:0004725">
    <property type="term" value="F:protein tyrosine phosphatase activity"/>
    <property type="evidence" value="ECO:0007669"/>
    <property type="project" value="InterPro"/>
</dbReference>
<dbReference type="GO" id="GO:0060271">
    <property type="term" value="P:cilium assembly"/>
    <property type="evidence" value="ECO:0007669"/>
    <property type="project" value="InterPro"/>
</dbReference>
<dbReference type="InterPro" id="IPR020422">
    <property type="entry name" value="TYR_PHOSPHATASE_DUAL_dom"/>
</dbReference>
<dbReference type="FunFam" id="3.90.190.10:FF:000157">
    <property type="entry name" value="Protein-tyrosine phosphatase"/>
    <property type="match status" value="1"/>
</dbReference>
<dbReference type="InterPro" id="IPR029021">
    <property type="entry name" value="Prot-tyrosine_phosphatase-like"/>
</dbReference>
<dbReference type="PANTHER" id="PTHR23339">
    <property type="entry name" value="TYROSINE SPECIFIC PROTEIN PHOSPHATASE AND DUAL SPECIFICITY PROTEIN PHOSPHATASE"/>
    <property type="match status" value="1"/>
</dbReference>
<dbReference type="EMBL" id="JACMRX010000001">
    <property type="protein sequence ID" value="KAF7997874.1"/>
    <property type="molecule type" value="Genomic_DNA"/>
</dbReference>
<dbReference type="InterPro" id="IPR003595">
    <property type="entry name" value="Tyr_Pase_cat"/>
</dbReference>
<proteinExistence type="predicted"/>
<dbReference type="InterPro" id="IPR000340">
    <property type="entry name" value="Dual-sp_phosphatase_cat-dom"/>
</dbReference>
<comment type="caution">
    <text evidence="5">The sequence shown here is derived from an EMBL/GenBank/DDBJ whole genome shotgun (WGS) entry which is preliminary data.</text>
</comment>
<keyword evidence="2" id="KW-0904">Protein phosphatase</keyword>
<reference evidence="5 6" key="1">
    <citation type="submission" date="2020-08" db="EMBL/GenBank/DDBJ databases">
        <title>Aphidius gifuensis genome sequencing and assembly.</title>
        <authorList>
            <person name="Du Z."/>
        </authorList>
    </citation>
    <scope>NUCLEOTIDE SEQUENCE [LARGE SCALE GENOMIC DNA]</scope>
    <source>
        <strain evidence="5">YNYX2018</strain>
        <tissue evidence="5">Adults</tissue>
    </source>
</reference>
<dbReference type="Gene3D" id="1.10.555.10">
    <property type="entry name" value="Rho GTPase activation protein"/>
    <property type="match status" value="1"/>
</dbReference>
<feature type="domain" description="Tyrosine specific protein phosphatases" evidence="4">
    <location>
        <begin position="154"/>
        <end position="221"/>
    </location>
</feature>
<protein>
    <recommendedName>
        <fullName evidence="7">Protein tyrosine phosphatase domain-containing protein 1</fullName>
    </recommendedName>
</protein>
<dbReference type="InterPro" id="IPR049573">
    <property type="entry name" value="PTPDC1_PTP"/>
</dbReference>
<dbReference type="CDD" id="cd14506">
    <property type="entry name" value="PTP_PTPDC1"/>
    <property type="match status" value="1"/>
</dbReference>
<dbReference type="PROSITE" id="PS00383">
    <property type="entry name" value="TYR_PHOSPHATASE_1"/>
    <property type="match status" value="1"/>
</dbReference>
<evidence type="ECO:0000259" key="3">
    <source>
        <dbReference type="PROSITE" id="PS50054"/>
    </source>
</evidence>
<dbReference type="PROSITE" id="PS50054">
    <property type="entry name" value="TYR_PHOSPHATASE_DUAL"/>
    <property type="match status" value="1"/>
</dbReference>
<dbReference type="InterPro" id="IPR050561">
    <property type="entry name" value="PTP"/>
</dbReference>
<keyword evidence="6" id="KW-1185">Reference proteome</keyword>
<evidence type="ECO:0000256" key="2">
    <source>
        <dbReference type="ARBA" id="ARBA00022912"/>
    </source>
</evidence>
<dbReference type="Gene3D" id="3.90.190.10">
    <property type="entry name" value="Protein tyrosine phosphatase superfamily"/>
    <property type="match status" value="1"/>
</dbReference>
<dbReference type="Proteomes" id="UP000639338">
    <property type="component" value="Unassembled WGS sequence"/>
</dbReference>